<gene>
    <name evidence="1" type="ORF">PHMEG_00034199</name>
</gene>
<dbReference type="PANTHER" id="PTHR37984">
    <property type="entry name" value="PROTEIN CBG26694"/>
    <property type="match status" value="1"/>
</dbReference>
<sequence>MKSPHLSQRMARWLSFFAEYNFVVHYKSGKNSILADALSRRPDYDPRNSLGHQQANDEDDEDACLNLTKVAPELTLRVEIANAYEYDTTYSKVLNYLRSPSDAKLGEMSRSQQSQIDRYRLDDNLLVYSIDKFDAPRVVIPNDADLRSRIIHEFRDARIGGHLGRDKTFAALSRTFF</sequence>
<evidence type="ECO:0000313" key="2">
    <source>
        <dbReference type="Proteomes" id="UP000198211"/>
    </source>
</evidence>
<dbReference type="Gene3D" id="1.10.340.70">
    <property type="match status" value="1"/>
</dbReference>
<accession>A0A225URJ2</accession>
<dbReference type="PANTHER" id="PTHR37984:SF5">
    <property type="entry name" value="PROTEIN NYNRIN-LIKE"/>
    <property type="match status" value="1"/>
</dbReference>
<dbReference type="OrthoDB" id="111710at2759"/>
<organism evidence="1 2">
    <name type="scientific">Phytophthora megakarya</name>
    <dbReference type="NCBI Taxonomy" id="4795"/>
    <lineage>
        <taxon>Eukaryota</taxon>
        <taxon>Sar</taxon>
        <taxon>Stramenopiles</taxon>
        <taxon>Oomycota</taxon>
        <taxon>Peronosporomycetes</taxon>
        <taxon>Peronosporales</taxon>
        <taxon>Peronosporaceae</taxon>
        <taxon>Phytophthora</taxon>
    </lineage>
</organism>
<comment type="caution">
    <text evidence="1">The sequence shown here is derived from an EMBL/GenBank/DDBJ whole genome shotgun (WGS) entry which is preliminary data.</text>
</comment>
<dbReference type="AlphaFoldDB" id="A0A225URJ2"/>
<keyword evidence="2" id="KW-1185">Reference proteome</keyword>
<dbReference type="Proteomes" id="UP000198211">
    <property type="component" value="Unassembled WGS sequence"/>
</dbReference>
<dbReference type="InterPro" id="IPR050951">
    <property type="entry name" value="Retrovirus_Pol_polyprotein"/>
</dbReference>
<dbReference type="EMBL" id="NBNE01012566">
    <property type="protein sequence ID" value="OWY95725.1"/>
    <property type="molecule type" value="Genomic_DNA"/>
</dbReference>
<proteinExistence type="predicted"/>
<protein>
    <submittedName>
        <fullName evidence="1">Pol Polyprotein</fullName>
    </submittedName>
</protein>
<reference evidence="2" key="1">
    <citation type="submission" date="2017-03" db="EMBL/GenBank/DDBJ databases">
        <title>Phytopthora megakarya and P. palmivora, two closely related causual agents of cacao black pod achieved similar genome size and gene model numbers by different mechanisms.</title>
        <authorList>
            <person name="Ali S."/>
            <person name="Shao J."/>
            <person name="Larry D.J."/>
            <person name="Kronmiller B."/>
            <person name="Shen D."/>
            <person name="Strem M.D."/>
            <person name="Melnick R.L."/>
            <person name="Guiltinan M.J."/>
            <person name="Tyler B.M."/>
            <person name="Meinhardt L.W."/>
            <person name="Bailey B.A."/>
        </authorList>
    </citation>
    <scope>NUCLEOTIDE SEQUENCE [LARGE SCALE GENOMIC DNA]</scope>
    <source>
        <strain evidence="2">zdho120</strain>
    </source>
</reference>
<evidence type="ECO:0000313" key="1">
    <source>
        <dbReference type="EMBL" id="OWY95725.1"/>
    </source>
</evidence>
<name>A0A225URJ2_9STRA</name>